<dbReference type="NCBIfam" id="NF002741">
    <property type="entry name" value="PRK02726.1"/>
    <property type="match status" value="1"/>
</dbReference>
<comment type="subcellular location">
    <subcellularLocation>
        <location evidence="8">Cytoplasm</location>
    </subcellularLocation>
</comment>
<feature type="binding site" evidence="8">
    <location>
        <begin position="14"/>
        <end position="16"/>
    </location>
    <ligand>
        <name>GTP</name>
        <dbReference type="ChEBI" id="CHEBI:37565"/>
    </ligand>
</feature>
<dbReference type="EC" id="2.7.7.77" evidence="8"/>
<keyword evidence="2 8" id="KW-0808">Transferase</keyword>
<keyword evidence="3 8" id="KW-0479">Metal-binding</keyword>
<dbReference type="Proteomes" id="UP000010366">
    <property type="component" value="Chromosome"/>
</dbReference>
<dbReference type="HAMAP" id="MF_00316">
    <property type="entry name" value="MobA"/>
    <property type="match status" value="1"/>
</dbReference>
<feature type="binding site" evidence="8">
    <location>
        <position position="26"/>
    </location>
    <ligand>
        <name>GTP</name>
        <dbReference type="ChEBI" id="CHEBI:37565"/>
    </ligand>
</feature>
<dbReference type="GO" id="GO:0005737">
    <property type="term" value="C:cytoplasm"/>
    <property type="evidence" value="ECO:0007669"/>
    <property type="project" value="UniProtKB-SubCell"/>
</dbReference>
<comment type="similarity">
    <text evidence="8">Belongs to the MobA family.</text>
</comment>
<dbReference type="InterPro" id="IPR025877">
    <property type="entry name" value="MobA-like_NTP_Trfase"/>
</dbReference>
<dbReference type="InterPro" id="IPR029044">
    <property type="entry name" value="Nucleotide-diphossugar_trans"/>
</dbReference>
<evidence type="ECO:0000256" key="6">
    <source>
        <dbReference type="ARBA" id="ARBA00023134"/>
    </source>
</evidence>
<dbReference type="GO" id="GO:0061603">
    <property type="term" value="F:molybdenum cofactor guanylyltransferase activity"/>
    <property type="evidence" value="ECO:0007669"/>
    <property type="project" value="UniProtKB-EC"/>
</dbReference>
<evidence type="ECO:0000256" key="5">
    <source>
        <dbReference type="ARBA" id="ARBA00022842"/>
    </source>
</evidence>
<protein>
    <recommendedName>
        <fullName evidence="8">Probable molybdenum cofactor guanylyltransferase</fullName>
        <shortName evidence="8">MoCo guanylyltransferase</shortName>
        <ecNumber evidence="8">2.7.7.77</ecNumber>
    </recommendedName>
    <alternativeName>
        <fullName evidence="8">GTP:molybdopterin guanylyltransferase</fullName>
    </alternativeName>
    <alternativeName>
        <fullName evidence="8">Mo-MPT guanylyltransferase</fullName>
    </alternativeName>
    <alternativeName>
        <fullName evidence="8">Molybdopterin guanylyltransferase</fullName>
    </alternativeName>
    <alternativeName>
        <fullName evidence="8">Molybdopterin-guanine dinucleotide synthase</fullName>
        <shortName evidence="8">MGD synthase</shortName>
    </alternativeName>
</protein>
<keyword evidence="11" id="KW-1185">Reference proteome</keyword>
<dbReference type="RefSeq" id="WP_015162334.1">
    <property type="nucleotide sequence ID" value="NC_019697.1"/>
</dbReference>
<organism evidence="10 11">
    <name type="scientific">Chamaesiphon minutus (strain ATCC 27169 / PCC 6605)</name>
    <dbReference type="NCBI Taxonomy" id="1173020"/>
    <lineage>
        <taxon>Bacteria</taxon>
        <taxon>Bacillati</taxon>
        <taxon>Cyanobacteriota</taxon>
        <taxon>Cyanophyceae</taxon>
        <taxon>Gomontiellales</taxon>
        <taxon>Chamaesiphonaceae</taxon>
        <taxon>Chamaesiphon</taxon>
    </lineage>
</organism>
<comment type="domain">
    <text evidence="8">The N-terminal domain determines nucleotide recognition and specific binding, while the C-terminal domain determines the specific binding to the target protein.</text>
</comment>
<evidence type="ECO:0000256" key="7">
    <source>
        <dbReference type="ARBA" id="ARBA00023150"/>
    </source>
</evidence>
<evidence type="ECO:0000259" key="9">
    <source>
        <dbReference type="Pfam" id="PF12804"/>
    </source>
</evidence>
<comment type="caution">
    <text evidence="8">Lacks conserved residue(s) required for the propagation of feature annotation.</text>
</comment>
<dbReference type="EMBL" id="CP003600">
    <property type="protein sequence ID" value="AFY96251.1"/>
    <property type="molecule type" value="Genomic_DNA"/>
</dbReference>
<dbReference type="HOGENOM" id="CLU_055597_2_2_3"/>
<evidence type="ECO:0000256" key="8">
    <source>
        <dbReference type="HAMAP-Rule" id="MF_00316"/>
    </source>
</evidence>
<feature type="binding site" evidence="8">
    <location>
        <position position="111"/>
    </location>
    <ligand>
        <name>Mg(2+)</name>
        <dbReference type="ChEBI" id="CHEBI:18420"/>
    </ligand>
</feature>
<dbReference type="Pfam" id="PF12804">
    <property type="entry name" value="NTP_transf_3"/>
    <property type="match status" value="1"/>
</dbReference>
<feature type="binding site" evidence="8">
    <location>
        <position position="111"/>
    </location>
    <ligand>
        <name>GTP</name>
        <dbReference type="ChEBI" id="CHEBI:37565"/>
    </ligand>
</feature>
<keyword evidence="6 8" id="KW-0342">GTP-binding</keyword>
<dbReference type="SUPFAM" id="SSF53448">
    <property type="entry name" value="Nucleotide-diphospho-sugar transferases"/>
    <property type="match status" value="1"/>
</dbReference>
<dbReference type="InterPro" id="IPR013482">
    <property type="entry name" value="Molybde_CF_guanTrfase"/>
</dbReference>
<dbReference type="eggNOG" id="COG0746">
    <property type="taxonomic scope" value="Bacteria"/>
</dbReference>
<evidence type="ECO:0000256" key="2">
    <source>
        <dbReference type="ARBA" id="ARBA00022679"/>
    </source>
</evidence>
<name>K9UPA2_CHAP6</name>
<dbReference type="PATRIC" id="fig|1173020.3.peg.6157"/>
<dbReference type="AlphaFoldDB" id="K9UPA2"/>
<dbReference type="PANTHER" id="PTHR19136">
    <property type="entry name" value="MOLYBDENUM COFACTOR GUANYLYLTRANSFERASE"/>
    <property type="match status" value="1"/>
</dbReference>
<dbReference type="CDD" id="cd02503">
    <property type="entry name" value="MobA"/>
    <property type="match status" value="1"/>
</dbReference>
<dbReference type="GO" id="GO:0046872">
    <property type="term" value="F:metal ion binding"/>
    <property type="evidence" value="ECO:0007669"/>
    <property type="project" value="UniProtKB-KW"/>
</dbReference>
<comment type="function">
    <text evidence="8">Transfers a GMP moiety from GTP to Mo-molybdopterin (Mo-MPT) cofactor (Moco or molybdenum cofactor) to form Mo-molybdopterin guanine dinucleotide (Mo-MGD) cofactor.</text>
</comment>
<reference evidence="10 11" key="1">
    <citation type="submission" date="2012-05" db="EMBL/GenBank/DDBJ databases">
        <title>Finished chromosome of genome of Chamaesiphon sp. PCC 6605.</title>
        <authorList>
            <consortium name="US DOE Joint Genome Institute"/>
            <person name="Gugger M."/>
            <person name="Coursin T."/>
            <person name="Rippka R."/>
            <person name="Tandeau De Marsac N."/>
            <person name="Huntemann M."/>
            <person name="Wei C.-L."/>
            <person name="Han J."/>
            <person name="Detter J.C."/>
            <person name="Han C."/>
            <person name="Tapia R."/>
            <person name="Chen A."/>
            <person name="Kyrpides N."/>
            <person name="Mavromatis K."/>
            <person name="Markowitz V."/>
            <person name="Szeto E."/>
            <person name="Ivanova N."/>
            <person name="Pagani I."/>
            <person name="Pati A."/>
            <person name="Goodwin L."/>
            <person name="Nordberg H.P."/>
            <person name="Cantor M.N."/>
            <person name="Hua S.X."/>
            <person name="Woyke T."/>
            <person name="Kerfeld C.A."/>
        </authorList>
    </citation>
    <scope>NUCLEOTIDE SEQUENCE [LARGE SCALE GENOMIC DNA]</scope>
    <source>
        <strain evidence="11">ATCC 27169 / PCC 6605</strain>
    </source>
</reference>
<evidence type="ECO:0000313" key="11">
    <source>
        <dbReference type="Proteomes" id="UP000010366"/>
    </source>
</evidence>
<keyword evidence="4 8" id="KW-0547">Nucleotide-binding</keyword>
<keyword evidence="5 8" id="KW-0460">Magnesium</keyword>
<evidence type="ECO:0000256" key="4">
    <source>
        <dbReference type="ARBA" id="ARBA00022741"/>
    </source>
</evidence>
<evidence type="ECO:0000256" key="1">
    <source>
        <dbReference type="ARBA" id="ARBA00022490"/>
    </source>
</evidence>
<accession>K9UPA2</accession>
<dbReference type="GO" id="GO:0005525">
    <property type="term" value="F:GTP binding"/>
    <property type="evidence" value="ECO:0007669"/>
    <property type="project" value="UniProtKB-UniRule"/>
</dbReference>
<gene>
    <name evidence="8" type="primary">mobA</name>
    <name evidence="10" type="ORF">Cha6605_5364</name>
</gene>
<dbReference type="KEGG" id="cmp:Cha6605_5364"/>
<keyword evidence="7 8" id="KW-0501">Molybdenum cofactor biosynthesis</keyword>
<dbReference type="STRING" id="1173020.Cha6605_5364"/>
<feature type="domain" description="MobA-like NTP transferase" evidence="9">
    <location>
        <begin position="11"/>
        <end position="168"/>
    </location>
</feature>
<comment type="catalytic activity">
    <reaction evidence="8">
        <text>Mo-molybdopterin + GTP + H(+) = Mo-molybdopterin guanine dinucleotide + diphosphate</text>
        <dbReference type="Rhea" id="RHEA:34243"/>
        <dbReference type="ChEBI" id="CHEBI:15378"/>
        <dbReference type="ChEBI" id="CHEBI:33019"/>
        <dbReference type="ChEBI" id="CHEBI:37565"/>
        <dbReference type="ChEBI" id="CHEBI:71302"/>
        <dbReference type="ChEBI" id="CHEBI:71310"/>
        <dbReference type="EC" id="2.7.7.77"/>
    </reaction>
</comment>
<keyword evidence="1 8" id="KW-0963">Cytoplasm</keyword>
<sequence length="220" mass="24225">MPIVDDRSLSAIILAGGRSSRMGRDKAILEIDGIPLLLRIHNAVADCRDLLGDRLAAAVYIVTPWGQTYQPLLPPTCRFIPERSPHRGPLCAFTQALTEIDSTWVLLLACDLPNLSTPIIQSWIDGLYSVPAQSIAYLPKHHKGWEPLCGFYRQTCYHSAIEYIQSGGQSFQGWLKLNPVTELAVTDPSCLVNCNTPAELDEIVTARSKSIADADVIDLK</sequence>
<dbReference type="GO" id="GO:0006777">
    <property type="term" value="P:Mo-molybdopterin cofactor biosynthetic process"/>
    <property type="evidence" value="ECO:0007669"/>
    <property type="project" value="UniProtKB-KW"/>
</dbReference>
<proteinExistence type="inferred from homology"/>
<comment type="cofactor">
    <cofactor evidence="8">
        <name>Mg(2+)</name>
        <dbReference type="ChEBI" id="CHEBI:18420"/>
    </cofactor>
</comment>
<evidence type="ECO:0000256" key="3">
    <source>
        <dbReference type="ARBA" id="ARBA00022723"/>
    </source>
</evidence>
<evidence type="ECO:0000313" key="10">
    <source>
        <dbReference type="EMBL" id="AFY96251.1"/>
    </source>
</evidence>
<dbReference type="Gene3D" id="3.90.550.10">
    <property type="entry name" value="Spore Coat Polysaccharide Biosynthesis Protein SpsA, Chain A"/>
    <property type="match status" value="1"/>
</dbReference>
<dbReference type="PANTHER" id="PTHR19136:SF81">
    <property type="entry name" value="MOLYBDENUM COFACTOR GUANYLYLTRANSFERASE"/>
    <property type="match status" value="1"/>
</dbReference>